<name>A0A8S1HCZ2_9PELO</name>
<sequence length="99" mass="11471">MSQICNIQFKSFPPQKGNRRPARIHPLRDPCKFGEARIVLSSFYALPKDLPFSLPRQLHASADLNGCVRRPKKERLPKISTADLQLRRRNAYLRRILCS</sequence>
<keyword evidence="2" id="KW-1185">Reference proteome</keyword>
<accession>A0A8S1HCZ2</accession>
<dbReference type="Proteomes" id="UP000835052">
    <property type="component" value="Unassembled WGS sequence"/>
</dbReference>
<dbReference type="EMBL" id="CAJGYM010000019">
    <property type="protein sequence ID" value="CAD6191170.1"/>
    <property type="molecule type" value="Genomic_DNA"/>
</dbReference>
<dbReference type="AlphaFoldDB" id="A0A8S1HCZ2"/>
<evidence type="ECO:0000313" key="2">
    <source>
        <dbReference type="Proteomes" id="UP000835052"/>
    </source>
</evidence>
<gene>
    <name evidence="1" type="ORF">CAUJ_LOCUS7089</name>
</gene>
<comment type="caution">
    <text evidence="1">The sequence shown here is derived from an EMBL/GenBank/DDBJ whole genome shotgun (WGS) entry which is preliminary data.</text>
</comment>
<organism evidence="1 2">
    <name type="scientific">Caenorhabditis auriculariae</name>
    <dbReference type="NCBI Taxonomy" id="2777116"/>
    <lineage>
        <taxon>Eukaryota</taxon>
        <taxon>Metazoa</taxon>
        <taxon>Ecdysozoa</taxon>
        <taxon>Nematoda</taxon>
        <taxon>Chromadorea</taxon>
        <taxon>Rhabditida</taxon>
        <taxon>Rhabditina</taxon>
        <taxon>Rhabditomorpha</taxon>
        <taxon>Rhabditoidea</taxon>
        <taxon>Rhabditidae</taxon>
        <taxon>Peloderinae</taxon>
        <taxon>Caenorhabditis</taxon>
    </lineage>
</organism>
<proteinExistence type="predicted"/>
<reference evidence="1" key="1">
    <citation type="submission" date="2020-10" db="EMBL/GenBank/DDBJ databases">
        <authorList>
            <person name="Kikuchi T."/>
        </authorList>
    </citation>
    <scope>NUCLEOTIDE SEQUENCE</scope>
    <source>
        <strain evidence="1">NKZ352</strain>
    </source>
</reference>
<protein>
    <submittedName>
        <fullName evidence="1">Uncharacterized protein</fullName>
    </submittedName>
</protein>
<evidence type="ECO:0000313" key="1">
    <source>
        <dbReference type="EMBL" id="CAD6191170.1"/>
    </source>
</evidence>